<organism evidence="1 2">
    <name type="scientific">Pedobacter psychrophilus</name>
    <dbReference type="NCBI Taxonomy" id="1826909"/>
    <lineage>
        <taxon>Bacteria</taxon>
        <taxon>Pseudomonadati</taxon>
        <taxon>Bacteroidota</taxon>
        <taxon>Sphingobacteriia</taxon>
        <taxon>Sphingobacteriales</taxon>
        <taxon>Sphingobacteriaceae</taxon>
        <taxon>Pedobacter</taxon>
    </lineage>
</organism>
<evidence type="ECO:0000313" key="2">
    <source>
        <dbReference type="Proteomes" id="UP000078459"/>
    </source>
</evidence>
<keyword evidence="1" id="KW-0489">Methyltransferase</keyword>
<reference evidence="1 2" key="1">
    <citation type="submission" date="2016-04" db="EMBL/GenBank/DDBJ databases">
        <authorList>
            <person name="Evans L.H."/>
            <person name="Alamgir A."/>
            <person name="Owens N."/>
            <person name="Weber N.D."/>
            <person name="Virtaneva K."/>
            <person name="Barbian K."/>
            <person name="Babar A."/>
            <person name="Rosenke K."/>
        </authorList>
    </citation>
    <scope>NUCLEOTIDE SEQUENCE [LARGE SCALE GENOMIC DNA]</scope>
    <source>
        <strain evidence="1 2">CCM 8644</strain>
    </source>
</reference>
<dbReference type="SUPFAM" id="SSF53335">
    <property type="entry name" value="S-adenosyl-L-methionine-dependent methyltransferases"/>
    <property type="match status" value="1"/>
</dbReference>
<keyword evidence="2" id="KW-1185">Reference proteome</keyword>
<evidence type="ECO:0000313" key="1">
    <source>
        <dbReference type="EMBL" id="OAQ40456.1"/>
    </source>
</evidence>
<protein>
    <submittedName>
        <fullName evidence="1">SAM-dependent methyltransferase</fullName>
    </submittedName>
</protein>
<dbReference type="PANTHER" id="PTHR43836">
    <property type="entry name" value="CATECHOL O-METHYLTRANSFERASE 1-RELATED"/>
    <property type="match status" value="1"/>
</dbReference>
<keyword evidence="1" id="KW-0808">Transferase</keyword>
<dbReference type="RefSeq" id="WP_068821694.1">
    <property type="nucleotide sequence ID" value="NZ_LWHJ01000022.1"/>
</dbReference>
<dbReference type="InterPro" id="IPR029063">
    <property type="entry name" value="SAM-dependent_MTases_sf"/>
</dbReference>
<comment type="caution">
    <text evidence="1">The sequence shown here is derived from an EMBL/GenBank/DDBJ whole genome shotgun (WGS) entry which is preliminary data.</text>
</comment>
<sequence>MFNTTLVINYIKHLAKAKTRHGVHSPFVYKLIDEVIYDFKEKPEYKNIENLRKKLLADDRFITITDLGAGSLVNNQQKKQVKQLAKNALKPKKLAQLLFRLAKEFKPKNIIELGTCLGITSAYFAEAVPNAKVITLEGCPQTAAVAKENFDYLGLKNLNINIGNFDETLPPIIEKESSLDLIFIDGNHRKDATINYFNWCLPHLNENSVMIFDDIYWSEGMKEAWEMIKAHPNVTVTIDLFWIGLVFFRKGQAKEDFRVRF</sequence>
<dbReference type="STRING" id="1826909.A5893_05770"/>
<gene>
    <name evidence="1" type="ORF">A5893_05770</name>
</gene>
<accession>A0A179DH99</accession>
<reference evidence="1 2" key="2">
    <citation type="submission" date="2016-06" db="EMBL/GenBank/DDBJ databases">
        <title>Pedobacter psychrophilus sp. nov., isolated from Antarctic fragmentary rock.</title>
        <authorList>
            <person name="Svec P."/>
        </authorList>
    </citation>
    <scope>NUCLEOTIDE SEQUENCE [LARGE SCALE GENOMIC DNA]</scope>
    <source>
        <strain evidence="1 2">CCM 8644</strain>
    </source>
</reference>
<dbReference type="GO" id="GO:0008171">
    <property type="term" value="F:O-methyltransferase activity"/>
    <property type="evidence" value="ECO:0007669"/>
    <property type="project" value="TreeGrafter"/>
</dbReference>
<dbReference type="GO" id="GO:0032259">
    <property type="term" value="P:methylation"/>
    <property type="evidence" value="ECO:0007669"/>
    <property type="project" value="UniProtKB-KW"/>
</dbReference>
<dbReference type="Gene3D" id="3.40.50.150">
    <property type="entry name" value="Vaccinia Virus protein VP39"/>
    <property type="match status" value="1"/>
</dbReference>
<dbReference type="OrthoDB" id="5464618at2"/>
<dbReference type="Proteomes" id="UP000078459">
    <property type="component" value="Unassembled WGS sequence"/>
</dbReference>
<proteinExistence type="predicted"/>
<name>A0A179DH99_9SPHI</name>
<dbReference type="Pfam" id="PF13578">
    <property type="entry name" value="Methyltransf_24"/>
    <property type="match status" value="1"/>
</dbReference>
<dbReference type="AlphaFoldDB" id="A0A179DH99"/>
<dbReference type="EMBL" id="LWHJ01000022">
    <property type="protein sequence ID" value="OAQ40456.1"/>
    <property type="molecule type" value="Genomic_DNA"/>
</dbReference>
<dbReference type="PANTHER" id="PTHR43836:SF2">
    <property type="entry name" value="CATECHOL O-METHYLTRANSFERASE 1-RELATED"/>
    <property type="match status" value="1"/>
</dbReference>